<accession>A0A916R6I8</accession>
<name>A0A916R6I8_9RHOB</name>
<reference evidence="2" key="1">
    <citation type="journal article" date="2014" name="Int. J. Syst. Evol. Microbiol.">
        <title>Complete genome sequence of Corynebacterium casei LMG S-19264T (=DSM 44701T), isolated from a smear-ripened cheese.</title>
        <authorList>
            <consortium name="US DOE Joint Genome Institute (JGI-PGF)"/>
            <person name="Walter F."/>
            <person name="Albersmeier A."/>
            <person name="Kalinowski J."/>
            <person name="Ruckert C."/>
        </authorList>
    </citation>
    <scope>NUCLEOTIDE SEQUENCE</scope>
    <source>
        <strain evidence="2">CGMCC 1.15880</strain>
    </source>
</reference>
<proteinExistence type="predicted"/>
<keyword evidence="1" id="KW-0732">Signal</keyword>
<dbReference type="RefSeq" id="WP_188678596.1">
    <property type="nucleotide sequence ID" value="NZ_BMKA01000009.1"/>
</dbReference>
<dbReference type="Proteomes" id="UP000628017">
    <property type="component" value="Unassembled WGS sequence"/>
</dbReference>
<sequence>MLFRKSLIFGTLFGLLPLSAAAWEHSVERGVDLYQALDGSVSLSLICDPNSVYGTTASAVMVGVGTELEMNVPVTFRFPDLITIQVTLVYGRVSKADNKGGAWEPLLTGFRTHDAVAVFVGDEIHEVNLGVPLPFSCL</sequence>
<gene>
    <name evidence="2" type="ORF">GCM10011498_36280</name>
</gene>
<protein>
    <submittedName>
        <fullName evidence="2">Uncharacterized protein</fullName>
    </submittedName>
</protein>
<feature type="chain" id="PRO_5036849348" evidence="1">
    <location>
        <begin position="23"/>
        <end position="138"/>
    </location>
</feature>
<feature type="signal peptide" evidence="1">
    <location>
        <begin position="1"/>
        <end position="22"/>
    </location>
</feature>
<dbReference type="EMBL" id="BMKA01000009">
    <property type="protein sequence ID" value="GGA31821.1"/>
    <property type="molecule type" value="Genomic_DNA"/>
</dbReference>
<reference evidence="2" key="2">
    <citation type="submission" date="2020-09" db="EMBL/GenBank/DDBJ databases">
        <authorList>
            <person name="Sun Q."/>
            <person name="Zhou Y."/>
        </authorList>
    </citation>
    <scope>NUCLEOTIDE SEQUENCE</scope>
    <source>
        <strain evidence="2">CGMCC 1.15880</strain>
    </source>
</reference>
<evidence type="ECO:0000313" key="2">
    <source>
        <dbReference type="EMBL" id="GGA31821.1"/>
    </source>
</evidence>
<evidence type="ECO:0000313" key="3">
    <source>
        <dbReference type="Proteomes" id="UP000628017"/>
    </source>
</evidence>
<comment type="caution">
    <text evidence="2">The sequence shown here is derived from an EMBL/GenBank/DDBJ whole genome shotgun (WGS) entry which is preliminary data.</text>
</comment>
<evidence type="ECO:0000256" key="1">
    <source>
        <dbReference type="SAM" id="SignalP"/>
    </source>
</evidence>
<organism evidence="2 3">
    <name type="scientific">Neptunicoccus cionae</name>
    <dbReference type="NCBI Taxonomy" id="2035344"/>
    <lineage>
        <taxon>Bacteria</taxon>
        <taxon>Pseudomonadati</taxon>
        <taxon>Pseudomonadota</taxon>
        <taxon>Alphaproteobacteria</taxon>
        <taxon>Rhodobacterales</taxon>
        <taxon>Paracoccaceae</taxon>
        <taxon>Neptunicoccus</taxon>
    </lineage>
</organism>
<dbReference type="AlphaFoldDB" id="A0A916R6I8"/>
<keyword evidence="3" id="KW-1185">Reference proteome</keyword>